<keyword evidence="3" id="KW-0378">Hydrolase</keyword>
<gene>
    <name evidence="5" type="ORF">GQ607_013942</name>
</gene>
<dbReference type="GO" id="GO:0019783">
    <property type="term" value="F:ubiquitin-like protein peptidase activity"/>
    <property type="evidence" value="ECO:0007669"/>
    <property type="project" value="UniProtKB-ARBA"/>
</dbReference>
<organism evidence="5 6">
    <name type="scientific">Colletotrichum asianum</name>
    <dbReference type="NCBI Taxonomy" id="702518"/>
    <lineage>
        <taxon>Eukaryota</taxon>
        <taxon>Fungi</taxon>
        <taxon>Dikarya</taxon>
        <taxon>Ascomycota</taxon>
        <taxon>Pezizomycotina</taxon>
        <taxon>Sordariomycetes</taxon>
        <taxon>Hypocreomycetidae</taxon>
        <taxon>Glomerellales</taxon>
        <taxon>Glomerellaceae</taxon>
        <taxon>Colletotrichum</taxon>
        <taxon>Colletotrichum gloeosporioides species complex</taxon>
    </lineage>
</organism>
<keyword evidence="6" id="KW-1185">Reference proteome</keyword>
<accession>A0A8H3W2R1</accession>
<dbReference type="GO" id="GO:0006508">
    <property type="term" value="P:proteolysis"/>
    <property type="evidence" value="ECO:0007669"/>
    <property type="project" value="UniProtKB-KW"/>
</dbReference>
<dbReference type="GO" id="GO:0008234">
    <property type="term" value="F:cysteine-type peptidase activity"/>
    <property type="evidence" value="ECO:0007669"/>
    <property type="project" value="InterPro"/>
</dbReference>
<evidence type="ECO:0000256" key="1">
    <source>
        <dbReference type="ARBA" id="ARBA00005234"/>
    </source>
</evidence>
<dbReference type="Pfam" id="PF02902">
    <property type="entry name" value="Peptidase_C48"/>
    <property type="match status" value="1"/>
</dbReference>
<evidence type="ECO:0000256" key="3">
    <source>
        <dbReference type="ARBA" id="ARBA00022801"/>
    </source>
</evidence>
<evidence type="ECO:0000259" key="4">
    <source>
        <dbReference type="PROSITE" id="PS50600"/>
    </source>
</evidence>
<reference evidence="5 6" key="1">
    <citation type="submission" date="2019-12" db="EMBL/GenBank/DDBJ databases">
        <title>A genome sequence resource for the geographically widespread anthracnose pathogen Colletotrichum asianum.</title>
        <authorList>
            <person name="Meng Y."/>
        </authorList>
    </citation>
    <scope>NUCLEOTIDE SEQUENCE [LARGE SCALE GENOMIC DNA]</scope>
    <source>
        <strain evidence="5 6">ICMP 18580</strain>
    </source>
</reference>
<dbReference type="Proteomes" id="UP000434172">
    <property type="component" value="Unassembled WGS sequence"/>
</dbReference>
<keyword evidence="2" id="KW-0645">Protease</keyword>
<dbReference type="EMBL" id="WOWK01000104">
    <property type="protein sequence ID" value="KAF0318810.1"/>
    <property type="molecule type" value="Genomic_DNA"/>
</dbReference>
<dbReference type="AlphaFoldDB" id="A0A8H3W2R1"/>
<comment type="similarity">
    <text evidence="1">Belongs to the peptidase C48 family.</text>
</comment>
<name>A0A8H3W2R1_9PEZI</name>
<evidence type="ECO:0000256" key="2">
    <source>
        <dbReference type="ARBA" id="ARBA00022670"/>
    </source>
</evidence>
<comment type="caution">
    <text evidence="5">The sequence shown here is derived from an EMBL/GenBank/DDBJ whole genome shotgun (WGS) entry which is preliminary data.</text>
</comment>
<dbReference type="InterPro" id="IPR038765">
    <property type="entry name" value="Papain-like_cys_pep_sf"/>
</dbReference>
<dbReference type="InterPro" id="IPR003653">
    <property type="entry name" value="Peptidase_C48_C"/>
</dbReference>
<sequence length="272" mass="30349">MDQQNVQPKKLAKNTLPEDIARIAADTKVEANLNAYLARRICQELQSNQPLTEATMDLNSWAVRRDSTNEARQKYVIADAGWLRLKSNTSAGRRPSTLPEGYSKGSGQIILVPIYFDVSNNGHWSLLIIHDGFTGLGKGRSIKHLDPFRSKDTDSVRRNAIKLDASLAVESLFDIETFRYGQWDVPQSPNAARCGVYPTEDFDSNKFRKEIFHEAVSKAYKGGIGLHDLQAPDAMACIVAWWKSGIEEFDPKRLAIPNTPQLTQLLLPGGHS</sequence>
<protein>
    <recommendedName>
        <fullName evidence="4">Ubiquitin-like protease family profile domain-containing protein</fullName>
    </recommendedName>
</protein>
<evidence type="ECO:0000313" key="6">
    <source>
        <dbReference type="Proteomes" id="UP000434172"/>
    </source>
</evidence>
<dbReference type="Gene3D" id="3.40.395.10">
    <property type="entry name" value="Adenoviral Proteinase, Chain A"/>
    <property type="match status" value="1"/>
</dbReference>
<dbReference type="SUPFAM" id="SSF54001">
    <property type="entry name" value="Cysteine proteinases"/>
    <property type="match status" value="1"/>
</dbReference>
<feature type="domain" description="Ubiquitin-like protease family profile" evidence="4">
    <location>
        <begin position="1"/>
        <end position="205"/>
    </location>
</feature>
<dbReference type="PROSITE" id="PS50600">
    <property type="entry name" value="ULP_PROTEASE"/>
    <property type="match status" value="1"/>
</dbReference>
<dbReference type="OrthoDB" id="4833392at2759"/>
<proteinExistence type="inferred from homology"/>
<evidence type="ECO:0000313" key="5">
    <source>
        <dbReference type="EMBL" id="KAF0318810.1"/>
    </source>
</evidence>